<dbReference type="Gene3D" id="1.10.510.10">
    <property type="entry name" value="Transferase(Phosphotransferase) domain 1"/>
    <property type="match status" value="1"/>
</dbReference>
<feature type="compositionally biased region" description="Polar residues" evidence="7">
    <location>
        <begin position="662"/>
        <end position="683"/>
    </location>
</feature>
<dbReference type="GO" id="GO:0004674">
    <property type="term" value="F:protein serine/threonine kinase activity"/>
    <property type="evidence" value="ECO:0007669"/>
    <property type="project" value="UniProtKB-KW"/>
</dbReference>
<feature type="compositionally biased region" description="Polar residues" evidence="7">
    <location>
        <begin position="723"/>
        <end position="735"/>
    </location>
</feature>
<dbReference type="InterPro" id="IPR000719">
    <property type="entry name" value="Prot_kinase_dom"/>
</dbReference>
<feature type="compositionally biased region" description="Basic residues" evidence="7">
    <location>
        <begin position="605"/>
        <end position="616"/>
    </location>
</feature>
<feature type="compositionally biased region" description="Polar residues" evidence="7">
    <location>
        <begin position="628"/>
        <end position="648"/>
    </location>
</feature>
<keyword evidence="5" id="KW-0067">ATP-binding</keyword>
<dbReference type="InterPro" id="IPR001660">
    <property type="entry name" value="SAM"/>
</dbReference>
<dbReference type="AlphaFoldDB" id="A0AAD9QIV7"/>
<dbReference type="InterPro" id="IPR011009">
    <property type="entry name" value="Kinase-like_dom_sf"/>
</dbReference>
<feature type="compositionally biased region" description="Low complexity" evidence="7">
    <location>
        <begin position="537"/>
        <end position="554"/>
    </location>
</feature>
<dbReference type="Gene3D" id="1.10.150.50">
    <property type="entry name" value="Transcription Factor, Ets-1"/>
    <property type="match status" value="1"/>
</dbReference>
<dbReference type="EMBL" id="JARQWQ010000030">
    <property type="protein sequence ID" value="KAK2561984.1"/>
    <property type="molecule type" value="Genomic_DNA"/>
</dbReference>
<evidence type="ECO:0000259" key="8">
    <source>
        <dbReference type="PROSITE" id="PS50011"/>
    </source>
</evidence>
<dbReference type="SMART" id="SM00454">
    <property type="entry name" value="SAM"/>
    <property type="match status" value="1"/>
</dbReference>
<dbReference type="PANTHER" id="PTHR44329">
    <property type="entry name" value="SERINE/THREONINE-PROTEIN KINASE TNNI3K-RELATED"/>
    <property type="match status" value="1"/>
</dbReference>
<protein>
    <submittedName>
        <fullName evidence="10">Mitogen-activated protein kinase kinase kinase 20</fullName>
    </submittedName>
</protein>
<accession>A0AAD9QIV7</accession>
<keyword evidence="11" id="KW-1185">Reference proteome</keyword>
<dbReference type="InterPro" id="IPR051681">
    <property type="entry name" value="Ser/Thr_Kinases-Pseudokinases"/>
</dbReference>
<feature type="compositionally biased region" description="Basic and acidic residues" evidence="7">
    <location>
        <begin position="736"/>
        <end position="752"/>
    </location>
</feature>
<evidence type="ECO:0000256" key="2">
    <source>
        <dbReference type="ARBA" id="ARBA00022679"/>
    </source>
</evidence>
<dbReference type="SUPFAM" id="SSF47769">
    <property type="entry name" value="SAM/Pointed domain"/>
    <property type="match status" value="1"/>
</dbReference>
<dbReference type="InterPro" id="IPR013761">
    <property type="entry name" value="SAM/pointed_sf"/>
</dbReference>
<name>A0AAD9QIV7_ACRCE</name>
<comment type="caution">
    <text evidence="10">The sequence shown here is derived from an EMBL/GenBank/DDBJ whole genome shotgun (WGS) entry which is preliminary data.</text>
</comment>
<organism evidence="10 11">
    <name type="scientific">Acropora cervicornis</name>
    <name type="common">Staghorn coral</name>
    <dbReference type="NCBI Taxonomy" id="6130"/>
    <lineage>
        <taxon>Eukaryota</taxon>
        <taxon>Metazoa</taxon>
        <taxon>Cnidaria</taxon>
        <taxon>Anthozoa</taxon>
        <taxon>Hexacorallia</taxon>
        <taxon>Scleractinia</taxon>
        <taxon>Astrocoeniina</taxon>
        <taxon>Acroporidae</taxon>
        <taxon>Acropora</taxon>
    </lineage>
</organism>
<evidence type="ECO:0000256" key="7">
    <source>
        <dbReference type="SAM" id="MobiDB-lite"/>
    </source>
</evidence>
<gene>
    <name evidence="10" type="ORF">P5673_014720</name>
</gene>
<reference evidence="10" key="1">
    <citation type="journal article" date="2023" name="G3 (Bethesda)">
        <title>Whole genome assembly and annotation of the endangered Caribbean coral Acropora cervicornis.</title>
        <authorList>
            <person name="Selwyn J.D."/>
            <person name="Vollmer S.V."/>
        </authorList>
    </citation>
    <scope>NUCLEOTIDE SEQUENCE</scope>
    <source>
        <strain evidence="10">K2</strain>
    </source>
</reference>
<feature type="compositionally biased region" description="Low complexity" evidence="7">
    <location>
        <begin position="710"/>
        <end position="722"/>
    </location>
</feature>
<feature type="domain" description="Protein kinase" evidence="8">
    <location>
        <begin position="11"/>
        <end position="239"/>
    </location>
</feature>
<dbReference type="PROSITE" id="PS50105">
    <property type="entry name" value="SAM_DOMAIN"/>
    <property type="match status" value="1"/>
</dbReference>
<dbReference type="InterPro" id="IPR001245">
    <property type="entry name" value="Ser-Thr/Tyr_kinase_cat_dom"/>
</dbReference>
<evidence type="ECO:0000256" key="5">
    <source>
        <dbReference type="ARBA" id="ARBA00022840"/>
    </source>
</evidence>
<dbReference type="GO" id="GO:0005737">
    <property type="term" value="C:cytoplasm"/>
    <property type="evidence" value="ECO:0007669"/>
    <property type="project" value="TreeGrafter"/>
</dbReference>
<dbReference type="GO" id="GO:0005524">
    <property type="term" value="F:ATP binding"/>
    <property type="evidence" value="ECO:0007669"/>
    <property type="project" value="UniProtKB-KW"/>
</dbReference>
<dbReference type="PANTHER" id="PTHR44329:SF288">
    <property type="entry name" value="MITOGEN-ACTIVATED PROTEIN KINASE KINASE KINASE 20"/>
    <property type="match status" value="1"/>
</dbReference>
<keyword evidence="2" id="KW-0808">Transferase</keyword>
<evidence type="ECO:0000256" key="4">
    <source>
        <dbReference type="ARBA" id="ARBA00022777"/>
    </source>
</evidence>
<evidence type="ECO:0000313" key="10">
    <source>
        <dbReference type="EMBL" id="KAK2561984.1"/>
    </source>
</evidence>
<sequence length="765" mass="85933">MSFVIIGFEDLEFFEKCGGGSFGSVYRAKWKSQDKEVAASVLSMLSHRHIIKFFGAVNSKPNFCLVTEYADKGCLFDYLAKNKLHFDQILKWSTDIALGINYLHNEAPVKICDFGTSRFIANTTEMSLVGTYPWMAPEVIQSHPVSEACDTFSYAVLLWEMLTQEVPFKGLHGMQIMWLVVFEKERLTIPSTCPEKFASLMKKCWLAEPKERPTFGEILTALKSMNGDVALQHETDSFIEQKKVWSAEIEATLNKLKTLERNLTAKEKELRTRELLVLEKEKEISEQRSLSKILDIHDSLWLDQVARNSGHRDLVMYVPLFLENHITGKRLVSLTEENLKDLGVESLGLRMELKEQIMHLKAENESMKHFPPLQAQNDYSMVNGIVRSQHCELLTLALLFGNHCRLEESTGEHKWKMFVEIDGEEAALLHIKVNVSFLIKPSNELVTLTQPPYHMDRWHKSTAGAAPTVECVVNYESSSSRRSSFTSSPQLLLNAVRPKEESLDPYTVSWAQKVAFSNPSSHTKKPQARVVPSASVWPVKNSSPNSSPWSASTSLQPHKGYSPEWNASWISDSRPKPRSSSSPSEAAQFTSHDQKTRQSQPSRGRGGRGRGGKGGRRGGQGFQRSVSDSNYVSRSPRCQNNEVSNWRTAASEGTPRTRHVSPQRQAMEPSSNGPKVGANSPNVECSEVDGSAWHTVSRRRQSCRSDSEIVPTNNPTTVNDPTISSPARTGRAQKTSHLERGRGNRRRGEPGRTHRGRIQSSVKPL</sequence>
<reference evidence="10" key="2">
    <citation type="journal article" date="2023" name="Science">
        <title>Genomic signatures of disease resistance in endangered staghorn corals.</title>
        <authorList>
            <person name="Vollmer S.V."/>
            <person name="Selwyn J.D."/>
            <person name="Despard B.A."/>
            <person name="Roesel C.L."/>
        </authorList>
    </citation>
    <scope>NUCLEOTIDE SEQUENCE</scope>
    <source>
        <strain evidence="10">K2</strain>
    </source>
</reference>
<dbReference type="Gene3D" id="3.30.200.20">
    <property type="entry name" value="Phosphorylase Kinase, domain 1"/>
    <property type="match status" value="1"/>
</dbReference>
<keyword evidence="1" id="KW-0723">Serine/threonine-protein kinase</keyword>
<feature type="domain" description="SAM" evidence="9">
    <location>
        <begin position="301"/>
        <end position="363"/>
    </location>
</feature>
<keyword evidence="3" id="KW-0547">Nucleotide-binding</keyword>
<evidence type="ECO:0000259" key="9">
    <source>
        <dbReference type="PROSITE" id="PS50105"/>
    </source>
</evidence>
<keyword evidence="4 10" id="KW-0418">Kinase</keyword>
<keyword evidence="6" id="KW-0175">Coiled coil</keyword>
<evidence type="ECO:0000256" key="6">
    <source>
        <dbReference type="SAM" id="Coils"/>
    </source>
</evidence>
<dbReference type="Proteomes" id="UP001249851">
    <property type="component" value="Unassembled WGS sequence"/>
</dbReference>
<dbReference type="Pfam" id="PF07714">
    <property type="entry name" value="PK_Tyr_Ser-Thr"/>
    <property type="match status" value="2"/>
</dbReference>
<evidence type="ECO:0000313" key="11">
    <source>
        <dbReference type="Proteomes" id="UP001249851"/>
    </source>
</evidence>
<dbReference type="SUPFAM" id="SSF56112">
    <property type="entry name" value="Protein kinase-like (PK-like)"/>
    <property type="match status" value="1"/>
</dbReference>
<evidence type="ECO:0000256" key="3">
    <source>
        <dbReference type="ARBA" id="ARBA00022741"/>
    </source>
</evidence>
<evidence type="ECO:0000256" key="1">
    <source>
        <dbReference type="ARBA" id="ARBA00022527"/>
    </source>
</evidence>
<proteinExistence type="predicted"/>
<dbReference type="PROSITE" id="PS50011">
    <property type="entry name" value="PROTEIN_KINASE_DOM"/>
    <property type="match status" value="1"/>
</dbReference>
<feature type="coiled-coil region" evidence="6">
    <location>
        <begin position="242"/>
        <end position="276"/>
    </location>
</feature>
<feature type="region of interest" description="Disordered" evidence="7">
    <location>
        <begin position="537"/>
        <end position="765"/>
    </location>
</feature>
<dbReference type="Pfam" id="PF07647">
    <property type="entry name" value="SAM_2"/>
    <property type="match status" value="1"/>
</dbReference>